<dbReference type="InterPro" id="IPR013087">
    <property type="entry name" value="Znf_C2H2_type"/>
</dbReference>
<dbReference type="EMBL" id="LAZR01019827">
    <property type="protein sequence ID" value="KKL91087.1"/>
    <property type="molecule type" value="Genomic_DNA"/>
</dbReference>
<evidence type="ECO:0000313" key="2">
    <source>
        <dbReference type="EMBL" id="KKL91087.1"/>
    </source>
</evidence>
<reference evidence="2" key="1">
    <citation type="journal article" date="2015" name="Nature">
        <title>Complex archaea that bridge the gap between prokaryotes and eukaryotes.</title>
        <authorList>
            <person name="Spang A."/>
            <person name="Saw J.H."/>
            <person name="Jorgensen S.L."/>
            <person name="Zaremba-Niedzwiedzka K."/>
            <person name="Martijn J."/>
            <person name="Lind A.E."/>
            <person name="van Eijk R."/>
            <person name="Schleper C."/>
            <person name="Guy L."/>
            <person name="Ettema T.J."/>
        </authorList>
    </citation>
    <scope>NUCLEOTIDE SEQUENCE</scope>
</reference>
<evidence type="ECO:0000259" key="1">
    <source>
        <dbReference type="PROSITE" id="PS50157"/>
    </source>
</evidence>
<gene>
    <name evidence="2" type="ORF">LCGC14_1898260</name>
</gene>
<feature type="domain" description="C2H2-type" evidence="1">
    <location>
        <begin position="2"/>
        <end position="30"/>
    </location>
</feature>
<protein>
    <recommendedName>
        <fullName evidence="1">C2H2-type domain-containing protein</fullName>
    </recommendedName>
</protein>
<accession>A0A0F9IVE8</accession>
<proteinExistence type="predicted"/>
<dbReference type="PROSITE" id="PS50157">
    <property type="entry name" value="ZINC_FINGER_C2H2_2"/>
    <property type="match status" value="1"/>
</dbReference>
<dbReference type="PROSITE" id="PS00028">
    <property type="entry name" value="ZINC_FINGER_C2H2_1"/>
    <property type="match status" value="1"/>
</dbReference>
<sequence>MIKCPKCGKWWSNKKGFNIHYSRMHNQKQEVQVNVNNSQITEILNRIKLLELDNVFMKCQLKHKTFNGKSVKPIEQIKTDEARPERDENKVQFNDVVKELKVMLKSEEPILQKGFRFNDEELGITIVNINQIQMVEVM</sequence>
<dbReference type="AlphaFoldDB" id="A0A0F9IVE8"/>
<name>A0A0F9IVE8_9ZZZZ</name>
<organism evidence="2">
    <name type="scientific">marine sediment metagenome</name>
    <dbReference type="NCBI Taxonomy" id="412755"/>
    <lineage>
        <taxon>unclassified sequences</taxon>
        <taxon>metagenomes</taxon>
        <taxon>ecological metagenomes</taxon>
    </lineage>
</organism>
<comment type="caution">
    <text evidence="2">The sequence shown here is derived from an EMBL/GenBank/DDBJ whole genome shotgun (WGS) entry which is preliminary data.</text>
</comment>